<dbReference type="Proteomes" id="UP000233551">
    <property type="component" value="Unassembled WGS sequence"/>
</dbReference>
<evidence type="ECO:0000313" key="2">
    <source>
        <dbReference type="EMBL" id="PKI67207.1"/>
    </source>
</evidence>
<dbReference type="EMBL" id="PGOL01000633">
    <property type="protein sequence ID" value="PKI67207.1"/>
    <property type="molecule type" value="Genomic_DNA"/>
</dbReference>
<keyword evidence="1" id="KW-0732">Signal</keyword>
<evidence type="ECO:0000313" key="3">
    <source>
        <dbReference type="Proteomes" id="UP000233551"/>
    </source>
</evidence>
<feature type="signal peptide" evidence="1">
    <location>
        <begin position="1"/>
        <end position="24"/>
    </location>
</feature>
<feature type="chain" id="PRO_5014132061" evidence="1">
    <location>
        <begin position="25"/>
        <end position="160"/>
    </location>
</feature>
<accession>A0A2I0KFE4</accession>
<keyword evidence="3" id="KW-1185">Reference proteome</keyword>
<protein>
    <submittedName>
        <fullName evidence="2">Uncharacterized protein</fullName>
    </submittedName>
</protein>
<evidence type="ECO:0000256" key="1">
    <source>
        <dbReference type="SAM" id="SignalP"/>
    </source>
</evidence>
<gene>
    <name evidence="2" type="ORF">CRG98_012404</name>
</gene>
<name>A0A2I0KFE4_PUNGR</name>
<dbReference type="AlphaFoldDB" id="A0A2I0KFE4"/>
<reference evidence="2 3" key="1">
    <citation type="submission" date="2017-11" db="EMBL/GenBank/DDBJ databases">
        <title>De-novo sequencing of pomegranate (Punica granatum L.) genome.</title>
        <authorList>
            <person name="Akparov Z."/>
            <person name="Amiraslanov A."/>
            <person name="Hajiyeva S."/>
            <person name="Abbasov M."/>
            <person name="Kaur K."/>
            <person name="Hamwieh A."/>
            <person name="Solovyev V."/>
            <person name="Salamov A."/>
            <person name="Braich B."/>
            <person name="Kosarev P."/>
            <person name="Mahmoud A."/>
            <person name="Hajiyev E."/>
            <person name="Babayeva S."/>
            <person name="Izzatullayeva V."/>
            <person name="Mammadov A."/>
            <person name="Mammadov A."/>
            <person name="Sharifova S."/>
            <person name="Ojaghi J."/>
            <person name="Eynullazada K."/>
            <person name="Bayramov B."/>
            <person name="Abdulazimova A."/>
            <person name="Shahmuradov I."/>
        </authorList>
    </citation>
    <scope>NUCLEOTIDE SEQUENCE [LARGE SCALE GENOMIC DNA]</scope>
    <source>
        <strain evidence="3">cv. AG2017</strain>
        <tissue evidence="2">Leaf</tissue>
    </source>
</reference>
<proteinExistence type="predicted"/>
<organism evidence="2 3">
    <name type="scientific">Punica granatum</name>
    <name type="common">Pomegranate</name>
    <dbReference type="NCBI Taxonomy" id="22663"/>
    <lineage>
        <taxon>Eukaryota</taxon>
        <taxon>Viridiplantae</taxon>
        <taxon>Streptophyta</taxon>
        <taxon>Embryophyta</taxon>
        <taxon>Tracheophyta</taxon>
        <taxon>Spermatophyta</taxon>
        <taxon>Magnoliopsida</taxon>
        <taxon>eudicotyledons</taxon>
        <taxon>Gunneridae</taxon>
        <taxon>Pentapetalae</taxon>
        <taxon>rosids</taxon>
        <taxon>malvids</taxon>
        <taxon>Myrtales</taxon>
        <taxon>Lythraceae</taxon>
        <taxon>Punica</taxon>
    </lineage>
</organism>
<comment type="caution">
    <text evidence="2">The sequence shown here is derived from an EMBL/GenBank/DDBJ whole genome shotgun (WGS) entry which is preliminary data.</text>
</comment>
<sequence>MSKFQEVGRRVFIILIVVIQGSSCLLVSDVTVEGGQGSFSGRRCDRASDFRGGVYAIRISWRVDEVLVCWWTLSRRGQEAERGVPYQDDKKICLGLVNVNDILADSMDCCRRRVEGLHGGIARCMVWCYRDCAIYGWGLPTQGCEFLEIERGSLGAGSVA</sequence>